<feature type="transmembrane region" description="Helical" evidence="5">
    <location>
        <begin position="282"/>
        <end position="304"/>
    </location>
</feature>
<feature type="transmembrane region" description="Helical" evidence="5">
    <location>
        <begin position="324"/>
        <end position="348"/>
    </location>
</feature>
<comment type="subcellular location">
    <subcellularLocation>
        <location evidence="1">Membrane</location>
        <topology evidence="1">Multi-pass membrane protein</topology>
    </subcellularLocation>
</comment>
<gene>
    <name evidence="6" type="ORF">H9897_01370</name>
</gene>
<dbReference type="PANTHER" id="PTHR11785:SF512">
    <property type="entry name" value="SOBREMESA, ISOFORM B"/>
    <property type="match status" value="1"/>
</dbReference>
<reference evidence="6" key="2">
    <citation type="submission" date="2021-04" db="EMBL/GenBank/DDBJ databases">
        <authorList>
            <person name="Gilroy R."/>
        </authorList>
    </citation>
    <scope>NUCLEOTIDE SEQUENCE</scope>
    <source>
        <strain evidence="6">A5-1222</strain>
    </source>
</reference>
<feature type="transmembrane region" description="Helical" evidence="5">
    <location>
        <begin position="495"/>
        <end position="519"/>
    </location>
</feature>
<dbReference type="PANTHER" id="PTHR11785">
    <property type="entry name" value="AMINO ACID TRANSPORTER"/>
    <property type="match status" value="1"/>
</dbReference>
<dbReference type="AlphaFoldDB" id="A0A9E2KV72"/>
<feature type="transmembrane region" description="Helical" evidence="5">
    <location>
        <begin position="463"/>
        <end position="483"/>
    </location>
</feature>
<organism evidence="6 7">
    <name type="scientific">Candidatus Ureaplasma intestinipullorum</name>
    <dbReference type="NCBI Taxonomy" id="2838770"/>
    <lineage>
        <taxon>Bacteria</taxon>
        <taxon>Bacillati</taxon>
        <taxon>Mycoplasmatota</taxon>
        <taxon>Mycoplasmoidales</taxon>
        <taxon>Mycoplasmoidaceae</taxon>
        <taxon>Ureaplasma</taxon>
    </lineage>
</organism>
<dbReference type="Gene3D" id="1.20.1740.10">
    <property type="entry name" value="Amino acid/polyamine transporter I"/>
    <property type="match status" value="1"/>
</dbReference>
<feature type="transmembrane region" description="Helical" evidence="5">
    <location>
        <begin position="115"/>
        <end position="136"/>
    </location>
</feature>
<evidence type="ECO:0000313" key="7">
    <source>
        <dbReference type="Proteomes" id="UP000824247"/>
    </source>
</evidence>
<proteinExistence type="predicted"/>
<dbReference type="EMBL" id="JAHLFM010000021">
    <property type="protein sequence ID" value="MBU3830786.1"/>
    <property type="molecule type" value="Genomic_DNA"/>
</dbReference>
<dbReference type="PIRSF" id="PIRSF006060">
    <property type="entry name" value="AA_transporter"/>
    <property type="match status" value="1"/>
</dbReference>
<evidence type="ECO:0000256" key="2">
    <source>
        <dbReference type="ARBA" id="ARBA00022692"/>
    </source>
</evidence>
<evidence type="ECO:0000256" key="3">
    <source>
        <dbReference type="ARBA" id="ARBA00022989"/>
    </source>
</evidence>
<dbReference type="Proteomes" id="UP000824247">
    <property type="component" value="Unassembled WGS sequence"/>
</dbReference>
<keyword evidence="3 5" id="KW-1133">Transmembrane helix</keyword>
<keyword evidence="4 5" id="KW-0472">Membrane</keyword>
<feature type="transmembrane region" description="Helical" evidence="5">
    <location>
        <begin position="29"/>
        <end position="49"/>
    </location>
</feature>
<reference evidence="6" key="1">
    <citation type="journal article" date="2021" name="PeerJ">
        <title>Extensive microbial diversity within the chicken gut microbiome revealed by metagenomics and culture.</title>
        <authorList>
            <person name="Gilroy R."/>
            <person name="Ravi A."/>
            <person name="Getino M."/>
            <person name="Pursley I."/>
            <person name="Horton D.L."/>
            <person name="Alikhan N.F."/>
            <person name="Baker D."/>
            <person name="Gharbi K."/>
            <person name="Hall N."/>
            <person name="Watson M."/>
            <person name="Adriaenssens E.M."/>
            <person name="Foster-Nyarko E."/>
            <person name="Jarju S."/>
            <person name="Secka A."/>
            <person name="Antonio M."/>
            <person name="Oren A."/>
            <person name="Chaudhuri R.R."/>
            <person name="La Ragione R."/>
            <person name="Hildebrand F."/>
            <person name="Pallen M.J."/>
        </authorList>
    </citation>
    <scope>NUCLEOTIDE SEQUENCE</scope>
    <source>
        <strain evidence="6">A5-1222</strain>
    </source>
</reference>
<sequence length="630" mass="69637">MTKTRNNVMQRNKQEIEQSFANAPLKKKIGFFSAMLVVIGSCIGSGIFFKAGSVLTNSQGSIVFAMFTWIFASFGVLCMALALIDITSARNDNLSVIGWTKTFNSRLVYKTCKNFMFFIYAPLKYFFMPLYCVQAFQDGVAALYINAGQTYNGFGTDADWAIIMCISVGMSVYFIVANGLSARLGNIHSLIISSVKFFPLLFVAVIGFVIFGMNNGNIVGENYGVGFVPTPVDDVVKQYTFNTFSPGFGLFIASIGIFYAFDGFYVAAGIKSELKEPKKTPVVILVGLIVTTIIYLIIAVSMSLGSNGGNPQGLVQWFASHNILIVFAVFEILIGIGIFSVINGFSLWSPRFIEDLILEGELPFSKKFASKIGGDKKKIGILYMLSTSIPTIVILCTIGGLAYINNYDANGVFFSTGNDLKHVLGNDANLSNIFGSDYDSSTDKIFYHYGTGVGSLYTFCDVVSNWSALFVFLFIIIAIGGGLKNKKTKKVKTANFKYFTPFAILAIIFISSCLLMSLFEPFANLFLLYRIPTTIDNYKDVLISRIMTVVVLFMYIALMFLPTFINDMILKQKYGSYKKGELINVNNIRRQLGLPLAKSYDELEQQEAKGTLGNSLTDEDLHIKIENNNV</sequence>
<feature type="transmembrane region" description="Helical" evidence="5">
    <location>
        <begin position="542"/>
        <end position="565"/>
    </location>
</feature>
<feature type="transmembrane region" description="Helical" evidence="5">
    <location>
        <begin position="190"/>
        <end position="213"/>
    </location>
</feature>
<feature type="transmembrane region" description="Helical" evidence="5">
    <location>
        <begin position="61"/>
        <end position="84"/>
    </location>
</feature>
<dbReference type="InterPro" id="IPR002293">
    <property type="entry name" value="AA/rel_permease1"/>
</dbReference>
<name>A0A9E2KV72_9BACT</name>
<keyword evidence="2 5" id="KW-0812">Transmembrane</keyword>
<feature type="transmembrane region" description="Helical" evidence="5">
    <location>
        <begin position="160"/>
        <end position="178"/>
    </location>
</feature>
<protein>
    <submittedName>
        <fullName evidence="6">APC family permease</fullName>
    </submittedName>
</protein>
<comment type="caution">
    <text evidence="6">The sequence shown here is derived from an EMBL/GenBank/DDBJ whole genome shotgun (WGS) entry which is preliminary data.</text>
</comment>
<evidence type="ECO:0000313" key="6">
    <source>
        <dbReference type="EMBL" id="MBU3830786.1"/>
    </source>
</evidence>
<evidence type="ECO:0000256" key="1">
    <source>
        <dbReference type="ARBA" id="ARBA00004141"/>
    </source>
</evidence>
<feature type="transmembrane region" description="Helical" evidence="5">
    <location>
        <begin position="248"/>
        <end position="270"/>
    </location>
</feature>
<evidence type="ECO:0000256" key="5">
    <source>
        <dbReference type="SAM" id="Phobius"/>
    </source>
</evidence>
<dbReference type="Pfam" id="PF13520">
    <property type="entry name" value="AA_permease_2"/>
    <property type="match status" value="1"/>
</dbReference>
<dbReference type="GO" id="GO:0016020">
    <property type="term" value="C:membrane"/>
    <property type="evidence" value="ECO:0007669"/>
    <property type="project" value="UniProtKB-SubCell"/>
</dbReference>
<dbReference type="InterPro" id="IPR050598">
    <property type="entry name" value="AminoAcid_Transporter"/>
</dbReference>
<dbReference type="GO" id="GO:0015179">
    <property type="term" value="F:L-amino acid transmembrane transporter activity"/>
    <property type="evidence" value="ECO:0007669"/>
    <property type="project" value="TreeGrafter"/>
</dbReference>
<evidence type="ECO:0000256" key="4">
    <source>
        <dbReference type="ARBA" id="ARBA00023136"/>
    </source>
</evidence>
<accession>A0A9E2KV72</accession>
<feature type="transmembrane region" description="Helical" evidence="5">
    <location>
        <begin position="381"/>
        <end position="404"/>
    </location>
</feature>